<evidence type="ECO:0000313" key="5">
    <source>
        <dbReference type="Proteomes" id="UP000186879"/>
    </source>
</evidence>
<reference evidence="4 6" key="2">
    <citation type="submission" date="2016-10" db="EMBL/GenBank/DDBJ databases">
        <authorList>
            <person name="de Groot N.N."/>
        </authorList>
    </citation>
    <scope>NUCLEOTIDE SEQUENCE [LARGE SCALE GENOMIC DNA]</scope>
    <source>
        <strain evidence="4 6">Z-7982</strain>
    </source>
</reference>
<dbReference type="STRING" id="2177.BHR79_00990"/>
<organism evidence="2 5">
    <name type="scientific">Methanohalophilus halophilus</name>
    <dbReference type="NCBI Taxonomy" id="2177"/>
    <lineage>
        <taxon>Archaea</taxon>
        <taxon>Methanobacteriati</taxon>
        <taxon>Methanobacteriota</taxon>
        <taxon>Stenosarchaea group</taxon>
        <taxon>Methanomicrobia</taxon>
        <taxon>Methanosarcinales</taxon>
        <taxon>Methanosarcinaceae</taxon>
        <taxon>Methanohalophilus</taxon>
    </lineage>
</organism>
<keyword evidence="1" id="KW-0472">Membrane</keyword>
<proteinExistence type="predicted"/>
<protein>
    <submittedName>
        <fullName evidence="4">Uncharacterized conserved protein</fullName>
    </submittedName>
</protein>
<dbReference type="GeneID" id="30582286"/>
<evidence type="ECO:0000313" key="4">
    <source>
        <dbReference type="EMBL" id="SDV99398.1"/>
    </source>
</evidence>
<dbReference type="EMBL" id="RJJG01000001">
    <property type="protein sequence ID" value="RNI10938.1"/>
    <property type="molecule type" value="Genomic_DNA"/>
</dbReference>
<dbReference type="RefSeq" id="WP_072560405.1">
    <property type="nucleotide sequence ID" value="NZ_CP017921.1"/>
</dbReference>
<dbReference type="Proteomes" id="UP000186879">
    <property type="component" value="Chromosome"/>
</dbReference>
<dbReference type="PANTHER" id="PTHR35902">
    <property type="entry name" value="S-LAYER DOMAIN-LIKE PROTEIN-RELATED"/>
    <property type="match status" value="1"/>
</dbReference>
<dbReference type="AlphaFoldDB" id="A0A1L3Q024"/>
<dbReference type="Proteomes" id="UP000198669">
    <property type="component" value="Unassembled WGS sequence"/>
</dbReference>
<keyword evidence="5" id="KW-1185">Reference proteome</keyword>
<evidence type="ECO:0000313" key="6">
    <source>
        <dbReference type="Proteomes" id="UP000198669"/>
    </source>
</evidence>
<dbReference type="KEGG" id="mhaz:BHR79_00990"/>
<name>A0A1L3Q024_9EURY</name>
<reference evidence="2 5" key="1">
    <citation type="submission" date="2016-10" db="EMBL/GenBank/DDBJ databases">
        <title>Methanohalophilus halophilus.</title>
        <authorList>
            <person name="L'haridon S."/>
        </authorList>
    </citation>
    <scope>NUCLEOTIDE SEQUENCE [LARGE SCALE GENOMIC DNA]</scope>
    <source>
        <strain evidence="2 5">Z-7982</strain>
    </source>
</reference>
<feature type="transmembrane region" description="Helical" evidence="1">
    <location>
        <begin position="335"/>
        <end position="355"/>
    </location>
</feature>
<gene>
    <name evidence="2" type="ORF">BHR79_00990</name>
    <name evidence="3" type="ORF">EFE40_01810</name>
    <name evidence="4" type="ORF">SAMN04515625_0013</name>
</gene>
<dbReference type="EMBL" id="FNMU01000001">
    <property type="protein sequence ID" value="SDV99398.1"/>
    <property type="molecule type" value="Genomic_DNA"/>
</dbReference>
<dbReference type="OrthoDB" id="56770at2157"/>
<accession>A0A1L3Q024</accession>
<evidence type="ECO:0000256" key="1">
    <source>
        <dbReference type="SAM" id="Phobius"/>
    </source>
</evidence>
<dbReference type="PANTHER" id="PTHR35902:SF3">
    <property type="entry name" value="NPCBM-ASSOCIATED, NEW3 DOMAIN OF ALPHA-GALACTOSIDASE"/>
    <property type="match status" value="1"/>
</dbReference>
<evidence type="ECO:0000313" key="3">
    <source>
        <dbReference type="EMBL" id="RNI10938.1"/>
    </source>
</evidence>
<evidence type="ECO:0000313" key="2">
    <source>
        <dbReference type="EMBL" id="APH38195.1"/>
    </source>
</evidence>
<evidence type="ECO:0000313" key="7">
    <source>
        <dbReference type="Proteomes" id="UP000267921"/>
    </source>
</evidence>
<keyword evidence="1" id="KW-1133">Transmembrane helix</keyword>
<dbReference type="Proteomes" id="UP000267921">
    <property type="component" value="Unassembled WGS sequence"/>
</dbReference>
<reference evidence="3 7" key="3">
    <citation type="submission" date="2018-10" db="EMBL/GenBank/DDBJ databases">
        <title>Cultivation of a novel Methanohalophilus strain from Kebrit Deep of the Red Sea and a genomic comparison of members of the genus Methanohalophilus.</title>
        <authorList>
            <person name="Guan Y."/>
            <person name="Ngugi D.K."/>
            <person name="Stingl U."/>
        </authorList>
    </citation>
    <scope>NUCLEOTIDE SEQUENCE [LARGE SCALE GENOMIC DNA]</scope>
    <source>
        <strain evidence="3 7">DSM 3094</strain>
    </source>
</reference>
<dbReference type="EMBL" id="CP017921">
    <property type="protein sequence ID" value="APH38195.1"/>
    <property type="molecule type" value="Genomic_DNA"/>
</dbReference>
<keyword evidence="1" id="KW-0812">Transmembrane</keyword>
<sequence>MNKRNLIIGIIALGISLVCLIPGSAAGFTPQNNALPDNFDFSDNYYTVYGGPDVSANIVGDNEFYRGDSVTLNINLMNKGLITGFRSEKDDDPIDVLDQKLQQQEMSYESQRTTAIGIVAILTSPDPNVEVKSGPQEAGSLASGEQTSSPVMFNVEFSKNAPSGDYPLILSLYYGYQKNVQVSGDNETSLGVTNMDVGLWYDVGSQNVTIPVNVKKEAQFEVTNVSGKLAVGEEGMLHATYTNTGNEPVKDAIVRISAANPFSTTDDQAYLGDLDAGESSVAVFKIKVGDTAIEKPYAINSEIKYEDTKGHDRVSDNVKIKTQVSASSNTYTGGLMLPVGFAIAALVIGAIVLYMRRKPGQKPEE</sequence>